<proteinExistence type="predicted"/>
<accession>A0ABN1Y9R7</accession>
<dbReference type="EMBL" id="BAAAJK010000050">
    <property type="protein sequence ID" value="GAA1400393.1"/>
    <property type="molecule type" value="Genomic_DNA"/>
</dbReference>
<evidence type="ECO:0000313" key="3">
    <source>
        <dbReference type="Proteomes" id="UP001501414"/>
    </source>
</evidence>
<comment type="caution">
    <text evidence="2">The sequence shown here is derived from an EMBL/GenBank/DDBJ whole genome shotgun (WGS) entry which is preliminary data.</text>
</comment>
<reference evidence="2 3" key="1">
    <citation type="journal article" date="2019" name="Int. J. Syst. Evol. Microbiol.">
        <title>The Global Catalogue of Microorganisms (GCM) 10K type strain sequencing project: providing services to taxonomists for standard genome sequencing and annotation.</title>
        <authorList>
            <consortium name="The Broad Institute Genomics Platform"/>
            <consortium name="The Broad Institute Genome Sequencing Center for Infectious Disease"/>
            <person name="Wu L."/>
            <person name="Ma J."/>
        </authorList>
    </citation>
    <scope>NUCLEOTIDE SEQUENCE [LARGE SCALE GENOMIC DNA]</scope>
    <source>
        <strain evidence="2 3">JCM 11896</strain>
    </source>
</reference>
<dbReference type="RefSeq" id="WP_344028357.1">
    <property type="nucleotide sequence ID" value="NZ_BAAAJK010000050.1"/>
</dbReference>
<keyword evidence="3" id="KW-1185">Reference proteome</keyword>
<evidence type="ECO:0000313" key="2">
    <source>
        <dbReference type="EMBL" id="GAA1400393.1"/>
    </source>
</evidence>
<sequence>MGVLSVLSSVLPVADGVALPVVDGWVRRSAAPSGPSDVDLGVLLDGVLLEGLLLEGLLVDGLPVDDERSSARGAVDRSEVRGVASSESAGAVGEPVRGDELLVVDTYSATAQPPYSGSSTKPLRVSPTDVVSPRSHTPTIGASVAGSERTFTLEVQVPVPAAAAVPAITPVAVTPATASAATAAAIRREFGFIVGHPPWRRRCSTAVESRFV</sequence>
<dbReference type="Proteomes" id="UP001501414">
    <property type="component" value="Unassembled WGS sequence"/>
</dbReference>
<feature type="region of interest" description="Disordered" evidence="1">
    <location>
        <begin position="113"/>
        <end position="136"/>
    </location>
</feature>
<evidence type="ECO:0008006" key="4">
    <source>
        <dbReference type="Google" id="ProtNLM"/>
    </source>
</evidence>
<evidence type="ECO:0000256" key="1">
    <source>
        <dbReference type="SAM" id="MobiDB-lite"/>
    </source>
</evidence>
<name>A0ABN1Y9R7_9PSEU</name>
<organism evidence="2 3">
    <name type="scientific">Pseudonocardia kongjuensis</name>
    <dbReference type="NCBI Taxonomy" id="102227"/>
    <lineage>
        <taxon>Bacteria</taxon>
        <taxon>Bacillati</taxon>
        <taxon>Actinomycetota</taxon>
        <taxon>Actinomycetes</taxon>
        <taxon>Pseudonocardiales</taxon>
        <taxon>Pseudonocardiaceae</taxon>
        <taxon>Pseudonocardia</taxon>
    </lineage>
</organism>
<gene>
    <name evidence="2" type="ORF">GCM10009613_57250</name>
</gene>
<protein>
    <recommendedName>
        <fullName evidence="4">Secreted protein</fullName>
    </recommendedName>
</protein>